<keyword evidence="2" id="KW-1185">Reference proteome</keyword>
<gene>
    <name evidence="1" type="ORF">GCM10010832_04060</name>
</gene>
<dbReference type="EMBL" id="BMGM01000001">
    <property type="protein sequence ID" value="GGE26558.1"/>
    <property type="molecule type" value="Genomic_DNA"/>
</dbReference>
<evidence type="ECO:0000313" key="2">
    <source>
        <dbReference type="Proteomes" id="UP000599179"/>
    </source>
</evidence>
<dbReference type="Proteomes" id="UP000599179">
    <property type="component" value="Unassembled WGS sequence"/>
</dbReference>
<sequence>MTPKQEERIRTKIARIRKELAADKKRWGGFHHDGRGLRYSPPELFIKLQDYKGGLRYLRWFNRTFPDDFTFPIFLFQWTLILFKTNKLKEAEEKLIETHHSNTYLLNKFLRKDIFPIKKTERSSWELETAEHLIYKRDEPEFVDFAEWVEGFQNNEQFE</sequence>
<proteinExistence type="predicted"/>
<evidence type="ECO:0000313" key="1">
    <source>
        <dbReference type="EMBL" id="GGE26558.1"/>
    </source>
</evidence>
<reference evidence="2" key="1">
    <citation type="journal article" date="2019" name="Int. J. Syst. Evol. Microbiol.">
        <title>The Global Catalogue of Microorganisms (GCM) 10K type strain sequencing project: providing services to taxonomists for standard genome sequencing and annotation.</title>
        <authorList>
            <consortium name="The Broad Institute Genomics Platform"/>
            <consortium name="The Broad Institute Genome Sequencing Center for Infectious Disease"/>
            <person name="Wu L."/>
            <person name="Ma J."/>
        </authorList>
    </citation>
    <scope>NUCLEOTIDE SEQUENCE [LARGE SCALE GENOMIC DNA]</scope>
    <source>
        <strain evidence="2">CGMCC 1.12931</strain>
    </source>
</reference>
<comment type="caution">
    <text evidence="1">The sequence shown here is derived from an EMBL/GenBank/DDBJ whole genome shotgun (WGS) entry which is preliminary data.</text>
</comment>
<name>A0ABQ1SC90_9FLAO</name>
<protein>
    <submittedName>
        <fullName evidence="1">Uncharacterized protein</fullName>
    </submittedName>
</protein>
<accession>A0ABQ1SC90</accession>
<organism evidence="1 2">
    <name type="scientific">Psychroflexus planctonicus</name>
    <dbReference type="NCBI Taxonomy" id="1526575"/>
    <lineage>
        <taxon>Bacteria</taxon>
        <taxon>Pseudomonadati</taxon>
        <taxon>Bacteroidota</taxon>
        <taxon>Flavobacteriia</taxon>
        <taxon>Flavobacteriales</taxon>
        <taxon>Flavobacteriaceae</taxon>
        <taxon>Psychroflexus</taxon>
    </lineage>
</organism>
<dbReference type="RefSeq" id="WP_188457404.1">
    <property type="nucleotide sequence ID" value="NZ_BMGM01000001.1"/>
</dbReference>